<dbReference type="Proteomes" id="UP000287394">
    <property type="component" value="Chromosome"/>
</dbReference>
<dbReference type="OrthoDB" id="197688at2"/>
<proteinExistence type="predicted"/>
<reference evidence="2 3" key="1">
    <citation type="journal article" date="2019" name="Int. J. Syst. Evol. Microbiol.">
        <title>Capsulimonas corticalis gen. nov., sp. nov., an aerobic capsulated bacterium, of a novel bacterial order, Capsulimonadales ord. nov., of the class Armatimonadia of the phylum Armatimonadetes.</title>
        <authorList>
            <person name="Li J."/>
            <person name="Kudo C."/>
            <person name="Tonouchi A."/>
        </authorList>
    </citation>
    <scope>NUCLEOTIDE SEQUENCE [LARGE SCALE GENOMIC DNA]</scope>
    <source>
        <strain evidence="2 3">AX-7</strain>
    </source>
</reference>
<feature type="domain" description="CBM6/CBM35/CBM36-like 1" evidence="1">
    <location>
        <begin position="8"/>
        <end position="101"/>
    </location>
</feature>
<evidence type="ECO:0000259" key="1">
    <source>
        <dbReference type="Pfam" id="PF22815"/>
    </source>
</evidence>
<dbReference type="RefSeq" id="WP_119323345.1">
    <property type="nucleotide sequence ID" value="NZ_AP025739.1"/>
</dbReference>
<dbReference type="InterPro" id="IPR033801">
    <property type="entry name" value="CBM6-CBM35-CBM36-like_1"/>
</dbReference>
<dbReference type="Pfam" id="PF22815">
    <property type="entry name" value="CatAgl_D1"/>
    <property type="match status" value="1"/>
</dbReference>
<accession>A0A402D1E0</accession>
<keyword evidence="3" id="KW-1185">Reference proteome</keyword>
<protein>
    <recommendedName>
        <fullName evidence="1">CBM6/CBM35/CBM36-like 1 domain-containing protein</fullName>
    </recommendedName>
</protein>
<dbReference type="AlphaFoldDB" id="A0A402D1E0"/>
<dbReference type="EMBL" id="AP025739">
    <property type="protein sequence ID" value="BDI31594.1"/>
    <property type="molecule type" value="Genomic_DNA"/>
</dbReference>
<sequence>MQIGAATPLTSYEVETGTLADRATTISLTAPRTTKFSNPQLEASGLSYVHLAAMWQKATWTNNAGKNINVRYSTPDSSVGGSITSTLNLYVNGTFRQALNVN</sequence>
<gene>
    <name evidence="2" type="ORF">CCAX7_36450</name>
</gene>
<evidence type="ECO:0000313" key="2">
    <source>
        <dbReference type="EMBL" id="BDI31594.1"/>
    </source>
</evidence>
<name>A0A402D1E0_9BACT</name>
<dbReference type="KEGG" id="ccot:CCAX7_36450"/>
<evidence type="ECO:0000313" key="3">
    <source>
        <dbReference type="Proteomes" id="UP000287394"/>
    </source>
</evidence>
<organism evidence="2 3">
    <name type="scientific">Capsulimonas corticalis</name>
    <dbReference type="NCBI Taxonomy" id="2219043"/>
    <lineage>
        <taxon>Bacteria</taxon>
        <taxon>Bacillati</taxon>
        <taxon>Armatimonadota</taxon>
        <taxon>Armatimonadia</taxon>
        <taxon>Capsulimonadales</taxon>
        <taxon>Capsulimonadaceae</taxon>
        <taxon>Capsulimonas</taxon>
    </lineage>
</organism>